<dbReference type="PROSITE" id="PS50850">
    <property type="entry name" value="MFS"/>
    <property type="match status" value="1"/>
</dbReference>
<proteinExistence type="inferred from homology"/>
<dbReference type="InterPro" id="IPR005829">
    <property type="entry name" value="Sugar_transporter_CS"/>
</dbReference>
<dbReference type="OrthoDB" id="9783823at2"/>
<feature type="transmembrane region" description="Helical" evidence="8">
    <location>
        <begin position="351"/>
        <end position="375"/>
    </location>
</feature>
<dbReference type="GO" id="GO:0016020">
    <property type="term" value="C:membrane"/>
    <property type="evidence" value="ECO:0007669"/>
    <property type="project" value="UniProtKB-SubCell"/>
</dbReference>
<feature type="transmembrane region" description="Helical" evidence="8">
    <location>
        <begin position="178"/>
        <end position="197"/>
    </location>
</feature>
<evidence type="ECO:0000256" key="1">
    <source>
        <dbReference type="ARBA" id="ARBA00004141"/>
    </source>
</evidence>
<dbReference type="Pfam" id="PF00083">
    <property type="entry name" value="Sugar_tr"/>
    <property type="match status" value="1"/>
</dbReference>
<feature type="transmembrane region" description="Helical" evidence="8">
    <location>
        <begin position="16"/>
        <end position="33"/>
    </location>
</feature>
<dbReference type="EMBL" id="CP023004">
    <property type="protein sequence ID" value="AWI10685.1"/>
    <property type="molecule type" value="Genomic_DNA"/>
</dbReference>
<feature type="transmembrane region" description="Helical" evidence="8">
    <location>
        <begin position="387"/>
        <end position="410"/>
    </location>
</feature>
<dbReference type="NCBIfam" id="TIGR00879">
    <property type="entry name" value="SP"/>
    <property type="match status" value="1"/>
</dbReference>
<dbReference type="InterPro" id="IPR005828">
    <property type="entry name" value="MFS_sugar_transport-like"/>
</dbReference>
<feature type="transmembrane region" description="Helical" evidence="8">
    <location>
        <begin position="253"/>
        <end position="279"/>
    </location>
</feature>
<keyword evidence="11" id="KW-1185">Reference proteome</keyword>
<dbReference type="Proteomes" id="UP000244896">
    <property type="component" value="Chromosome"/>
</dbReference>
<reference evidence="10 11" key="1">
    <citation type="journal article" date="2018" name="Syst. Appl. Microbiol.">
        <title>Ereboglobus luteus gen. nov. sp. nov. from cockroach guts, and new insights into the oxygen relationship of the genera Opitutus and Didymococcus (Verrucomicrobia: Opitutaceae).</title>
        <authorList>
            <person name="Tegtmeier D."/>
            <person name="Belitz A."/>
            <person name="Radek R."/>
            <person name="Heimerl T."/>
            <person name="Brune A."/>
        </authorList>
    </citation>
    <scope>NUCLEOTIDE SEQUENCE [LARGE SCALE GENOMIC DNA]</scope>
    <source>
        <strain evidence="10 11">Ho45</strain>
    </source>
</reference>
<evidence type="ECO:0000256" key="6">
    <source>
        <dbReference type="ARBA" id="ARBA00023136"/>
    </source>
</evidence>
<dbReference type="InterPro" id="IPR036259">
    <property type="entry name" value="MFS_trans_sf"/>
</dbReference>
<evidence type="ECO:0000313" key="11">
    <source>
        <dbReference type="Proteomes" id="UP000244896"/>
    </source>
</evidence>
<evidence type="ECO:0000256" key="7">
    <source>
        <dbReference type="RuleBase" id="RU003346"/>
    </source>
</evidence>
<dbReference type="SUPFAM" id="SSF103473">
    <property type="entry name" value="MFS general substrate transporter"/>
    <property type="match status" value="1"/>
</dbReference>
<feature type="transmembrane region" description="Helical" evidence="8">
    <location>
        <begin position="111"/>
        <end position="132"/>
    </location>
</feature>
<sequence length="477" mass="51824">MTASSTQDKTASPNSFLLRCSLVAALGGLLFGFDTVVISGAQNQLKELFQLSGFTQGFMTASALIGTVIGALLAARPSDALGRKRCLQWAGVLFFVSAAGCAFAWDFWSLIVFRVIGGLGIGGSTVICPLYLAEISPARWRGRLGAFFQFNIVLGILVAYLSNYLLGLVDFGAAEWRWKLGVEALPALLFWLLLRNIPESPRWLIMRGRADEASHVFAETGVENPAAQVATIQASLDEETGAKKISEPLFRRIHALPVFLAVSVAMFNQLDGINALLYYLSPIFGMAGFDKVSGDLQSVFIGATNLVFTMLGMAIIDRVGRKTLLLGGAIGTGLCLLGVAWIFTINQYQGALVWLLVGYIACHAFGQGAVIWVFISEVFPNQVRSKGQVLGSSTHWIMAAAISWLFPVFAKNAGEPGAGIPFYFFAAMMVLQVTVVLRWYPETKGVPLEEIQKRLSGKNKSLRDVACDARVFILNRR</sequence>
<evidence type="ECO:0000256" key="3">
    <source>
        <dbReference type="ARBA" id="ARBA00022448"/>
    </source>
</evidence>
<feature type="transmembrane region" description="Helical" evidence="8">
    <location>
        <begin position="323"/>
        <end position="345"/>
    </location>
</feature>
<feature type="domain" description="Major facilitator superfamily (MFS) profile" evidence="9">
    <location>
        <begin position="20"/>
        <end position="444"/>
    </location>
</feature>
<gene>
    <name evidence="10" type="ORF">CKA38_12775</name>
</gene>
<dbReference type="PROSITE" id="PS00217">
    <property type="entry name" value="SUGAR_TRANSPORT_2"/>
    <property type="match status" value="1"/>
</dbReference>
<keyword evidence="4 8" id="KW-0812">Transmembrane</keyword>
<dbReference type="InterPro" id="IPR020846">
    <property type="entry name" value="MFS_dom"/>
</dbReference>
<feature type="transmembrane region" description="Helical" evidence="8">
    <location>
        <begin position="144"/>
        <end position="166"/>
    </location>
</feature>
<evidence type="ECO:0000256" key="8">
    <source>
        <dbReference type="SAM" id="Phobius"/>
    </source>
</evidence>
<keyword evidence="5 8" id="KW-1133">Transmembrane helix</keyword>
<evidence type="ECO:0000259" key="9">
    <source>
        <dbReference type="PROSITE" id="PS50850"/>
    </source>
</evidence>
<dbReference type="Gene3D" id="1.20.1250.20">
    <property type="entry name" value="MFS general substrate transporter like domains"/>
    <property type="match status" value="2"/>
</dbReference>
<dbReference type="RefSeq" id="WP_108826583.1">
    <property type="nucleotide sequence ID" value="NZ_CP023004.1"/>
</dbReference>
<comment type="subcellular location">
    <subcellularLocation>
        <location evidence="1">Membrane</location>
        <topology evidence="1">Multi-pass membrane protein</topology>
    </subcellularLocation>
</comment>
<feature type="transmembrane region" description="Helical" evidence="8">
    <location>
        <begin position="53"/>
        <end position="74"/>
    </location>
</feature>
<evidence type="ECO:0000256" key="5">
    <source>
        <dbReference type="ARBA" id="ARBA00022989"/>
    </source>
</evidence>
<comment type="similarity">
    <text evidence="2 7">Belongs to the major facilitator superfamily. Sugar transporter (TC 2.A.1.1) family.</text>
</comment>
<evidence type="ECO:0000256" key="2">
    <source>
        <dbReference type="ARBA" id="ARBA00010992"/>
    </source>
</evidence>
<dbReference type="PANTHER" id="PTHR48020">
    <property type="entry name" value="PROTON MYO-INOSITOL COTRANSPORTER"/>
    <property type="match status" value="1"/>
</dbReference>
<dbReference type="PROSITE" id="PS00216">
    <property type="entry name" value="SUGAR_TRANSPORT_1"/>
    <property type="match status" value="2"/>
</dbReference>
<dbReference type="AlphaFoldDB" id="A0A2U8E7C5"/>
<organism evidence="10 11">
    <name type="scientific">Ereboglobus luteus</name>
    <dbReference type="NCBI Taxonomy" id="1796921"/>
    <lineage>
        <taxon>Bacteria</taxon>
        <taxon>Pseudomonadati</taxon>
        <taxon>Verrucomicrobiota</taxon>
        <taxon>Opitutia</taxon>
        <taxon>Opitutales</taxon>
        <taxon>Opitutaceae</taxon>
        <taxon>Ereboglobus</taxon>
    </lineage>
</organism>
<name>A0A2U8E7C5_9BACT</name>
<accession>A0A2U8E7C5</accession>
<feature type="transmembrane region" description="Helical" evidence="8">
    <location>
        <begin position="422"/>
        <end position="440"/>
    </location>
</feature>
<feature type="transmembrane region" description="Helical" evidence="8">
    <location>
        <begin position="86"/>
        <end position="105"/>
    </location>
</feature>
<dbReference type="GO" id="GO:0022857">
    <property type="term" value="F:transmembrane transporter activity"/>
    <property type="evidence" value="ECO:0007669"/>
    <property type="project" value="InterPro"/>
</dbReference>
<dbReference type="InterPro" id="IPR003663">
    <property type="entry name" value="Sugar/inositol_transpt"/>
</dbReference>
<dbReference type="PANTHER" id="PTHR48020:SF12">
    <property type="entry name" value="PROTON MYO-INOSITOL COTRANSPORTER"/>
    <property type="match status" value="1"/>
</dbReference>
<keyword evidence="3 7" id="KW-0813">Transport</keyword>
<protein>
    <submittedName>
        <fullName evidence="10">MFS transporter</fullName>
    </submittedName>
</protein>
<dbReference type="PRINTS" id="PR00171">
    <property type="entry name" value="SUGRTRNSPORT"/>
</dbReference>
<evidence type="ECO:0000256" key="4">
    <source>
        <dbReference type="ARBA" id="ARBA00022692"/>
    </source>
</evidence>
<keyword evidence="6 8" id="KW-0472">Membrane</keyword>
<dbReference type="KEGG" id="elut:CKA38_12775"/>
<evidence type="ECO:0000313" key="10">
    <source>
        <dbReference type="EMBL" id="AWI10685.1"/>
    </source>
</evidence>
<feature type="transmembrane region" description="Helical" evidence="8">
    <location>
        <begin position="299"/>
        <end position="316"/>
    </location>
</feature>
<dbReference type="InterPro" id="IPR050814">
    <property type="entry name" value="Myo-inositol_Transporter"/>
</dbReference>